<accession>A0A5J5B9D7</accession>
<reference evidence="11 12" key="1">
    <citation type="submission" date="2019-09" db="EMBL/GenBank/DDBJ databases">
        <title>A chromosome-level genome assembly of the Chinese tupelo Nyssa sinensis.</title>
        <authorList>
            <person name="Yang X."/>
            <person name="Kang M."/>
            <person name="Yang Y."/>
            <person name="Xiong H."/>
            <person name="Wang M."/>
            <person name="Zhang Z."/>
            <person name="Wang Z."/>
            <person name="Wu H."/>
            <person name="Ma T."/>
            <person name="Liu J."/>
            <person name="Xi Z."/>
        </authorList>
    </citation>
    <scope>NUCLEOTIDE SEQUENCE [LARGE SCALE GENOMIC DNA]</scope>
    <source>
        <strain evidence="11">J267</strain>
        <tissue evidence="11">Leaf</tissue>
    </source>
</reference>
<dbReference type="CDD" id="cd14798">
    <property type="entry name" value="RX-CC_like"/>
    <property type="match status" value="1"/>
</dbReference>
<evidence type="ECO:0000256" key="1">
    <source>
        <dbReference type="ARBA" id="ARBA00008894"/>
    </source>
</evidence>
<dbReference type="GO" id="GO:0051607">
    <property type="term" value="P:defense response to virus"/>
    <property type="evidence" value="ECO:0007669"/>
    <property type="project" value="UniProtKB-ARBA"/>
</dbReference>
<evidence type="ECO:0000256" key="3">
    <source>
        <dbReference type="ARBA" id="ARBA00022737"/>
    </source>
</evidence>
<dbReference type="PANTHER" id="PTHR23155">
    <property type="entry name" value="DISEASE RESISTANCE PROTEIN RP"/>
    <property type="match status" value="1"/>
</dbReference>
<evidence type="ECO:0000259" key="7">
    <source>
        <dbReference type="Pfam" id="PF00931"/>
    </source>
</evidence>
<evidence type="ECO:0000259" key="10">
    <source>
        <dbReference type="Pfam" id="PF23598"/>
    </source>
</evidence>
<dbReference type="GO" id="GO:0043531">
    <property type="term" value="F:ADP binding"/>
    <property type="evidence" value="ECO:0007669"/>
    <property type="project" value="InterPro"/>
</dbReference>
<dbReference type="Pfam" id="PF18052">
    <property type="entry name" value="Rx_N"/>
    <property type="match status" value="1"/>
</dbReference>
<evidence type="ECO:0008006" key="13">
    <source>
        <dbReference type="Google" id="ProtNLM"/>
    </source>
</evidence>
<sequence length="943" mass="108489">MAESAVTFLLEKLAILLKEKVTLLKDVGKEVKYIRDELERMQAFLRIADSMEETDSELKVWVKQVRDVAYDTEDVIDEFMFSLAKHHGHRFLSFFHKVVPFIVNLTARRQIASEIQDIKSRVRNIAEGHQRYHYKFHTLEKASSSSTPDNIRPDLREDALLIDEAELVGIKKSKEELIKRLMEGESQLALVSVVGMGGLGKSTLAKKVSDDQDVKKYFQNHAWIIVSQSFKIEDLLRDMIAQFYGEIKQPIPQGVDAMNSQRLKEILREFLQHKRYLIVLDDIWSLHAWEAIKHALPDSNCGGRIMITTRFADIAAAASVKSNIYYLQPLSPEESWILFCKKAFRQNICPPHLQRLSEKILKKCEGLPLAIVAVGGLLSSKDKSKTFEWEVIHRSLVAELEINDSLKNLMKILSLSYNDLPHYLKCCFLYMAIFPEDDLIEPMRLIRLWTAEGFVEVREGMTLEEVAECYLNELINRSLVQIAETTTDGRVRRCRIHDLLREHIISKSRDLNFVTIMGEHKMELHEKIRRLSIHSALDNALPNKGISHLRSLFIFGTSSLSNSSMQLLPTAFKLLKVLDFKGAPLKKFPDEVANLFHLRYLSLRSTNMCEIPASIEKLQNLQTLDLKYTYICKLPVQILKLKQLRHLLVYRYFEGSSFVPFGVKQGFEAPFPIGVLTSLQKLCCIKANDIGGLTRELSSLSQLRRLGIADLRKEDGKNLCSSIEKMKNLRSLSVSSVSEEEFVDLGSLRSPPLLLQVLYIDGRLEKLPHWLPSLHNLAKVRFGWSKLQKDPLEALKDLPNLVELELDHAYDGKYLCFRTGGFQKLKILCLVDLEFLRSVILYRGTMPCLQNLSIVNCNQLVYVPSGIELLSNLKLLEFYGMAEALAEELLPQGAKHWSIKHIPELYFSWWINGYWERYDLNLLEKRFLKRSKKNQSYRTVTGM</sequence>
<dbReference type="Pfam" id="PF23598">
    <property type="entry name" value="LRR_14"/>
    <property type="match status" value="1"/>
</dbReference>
<dbReference type="InterPro" id="IPR041118">
    <property type="entry name" value="Rx_N"/>
</dbReference>
<dbReference type="InterPro" id="IPR058922">
    <property type="entry name" value="WHD_DRP"/>
</dbReference>
<keyword evidence="12" id="KW-1185">Reference proteome</keyword>
<keyword evidence="2" id="KW-0433">Leucine-rich repeat</keyword>
<dbReference type="OrthoDB" id="598235at2759"/>
<evidence type="ECO:0000256" key="2">
    <source>
        <dbReference type="ARBA" id="ARBA00022614"/>
    </source>
</evidence>
<dbReference type="PRINTS" id="PR00364">
    <property type="entry name" value="DISEASERSIST"/>
</dbReference>
<evidence type="ECO:0000259" key="9">
    <source>
        <dbReference type="Pfam" id="PF23559"/>
    </source>
</evidence>
<feature type="domain" description="Disease resistance N-terminal" evidence="8">
    <location>
        <begin position="5"/>
        <end position="94"/>
    </location>
</feature>
<dbReference type="Gene3D" id="1.20.5.4130">
    <property type="match status" value="1"/>
</dbReference>
<dbReference type="SUPFAM" id="SSF52540">
    <property type="entry name" value="P-loop containing nucleoside triphosphate hydrolases"/>
    <property type="match status" value="1"/>
</dbReference>
<dbReference type="Proteomes" id="UP000325577">
    <property type="component" value="Linkage Group LG14"/>
</dbReference>
<dbReference type="AlphaFoldDB" id="A0A5J5B9D7"/>
<dbReference type="Gene3D" id="3.40.50.300">
    <property type="entry name" value="P-loop containing nucleotide triphosphate hydrolases"/>
    <property type="match status" value="1"/>
</dbReference>
<dbReference type="InterPro" id="IPR036388">
    <property type="entry name" value="WH-like_DNA-bd_sf"/>
</dbReference>
<dbReference type="Gene3D" id="1.10.8.430">
    <property type="entry name" value="Helical domain of apoptotic protease-activating factors"/>
    <property type="match status" value="1"/>
</dbReference>
<dbReference type="Gene3D" id="1.10.10.10">
    <property type="entry name" value="Winged helix-like DNA-binding domain superfamily/Winged helix DNA-binding domain"/>
    <property type="match status" value="1"/>
</dbReference>
<gene>
    <name evidence="11" type="ORF">F0562_025678</name>
</gene>
<protein>
    <recommendedName>
        <fullName evidence="13">AAA+ ATPase domain-containing protein</fullName>
    </recommendedName>
</protein>
<keyword evidence="6" id="KW-0067">ATP-binding</keyword>
<dbReference type="FunFam" id="3.40.50.300:FF:001091">
    <property type="entry name" value="Probable disease resistance protein At1g61300"/>
    <property type="match status" value="1"/>
</dbReference>
<evidence type="ECO:0000313" key="12">
    <source>
        <dbReference type="Proteomes" id="UP000325577"/>
    </source>
</evidence>
<feature type="domain" description="NB-ARC" evidence="7">
    <location>
        <begin position="171"/>
        <end position="347"/>
    </location>
</feature>
<dbReference type="GO" id="GO:0005524">
    <property type="term" value="F:ATP binding"/>
    <property type="evidence" value="ECO:0007669"/>
    <property type="project" value="UniProtKB-KW"/>
</dbReference>
<dbReference type="InterPro" id="IPR027417">
    <property type="entry name" value="P-loop_NTPase"/>
</dbReference>
<dbReference type="GO" id="GO:0098542">
    <property type="term" value="P:defense response to other organism"/>
    <property type="evidence" value="ECO:0007669"/>
    <property type="project" value="TreeGrafter"/>
</dbReference>
<dbReference type="InterPro" id="IPR002182">
    <property type="entry name" value="NB-ARC"/>
</dbReference>
<dbReference type="EMBL" id="CM018037">
    <property type="protein sequence ID" value="KAA8538986.1"/>
    <property type="molecule type" value="Genomic_DNA"/>
</dbReference>
<dbReference type="InterPro" id="IPR042197">
    <property type="entry name" value="Apaf_helical"/>
</dbReference>
<feature type="domain" description="Disease resistance R13L4/SHOC-2-like LRR" evidence="10">
    <location>
        <begin position="548"/>
        <end position="874"/>
    </location>
</feature>
<proteinExistence type="inferred from homology"/>
<dbReference type="InterPro" id="IPR055414">
    <property type="entry name" value="LRR_R13L4/SHOC2-like"/>
</dbReference>
<dbReference type="FunFam" id="1.10.10.10:FF:000322">
    <property type="entry name" value="Probable disease resistance protein At1g63360"/>
    <property type="match status" value="1"/>
</dbReference>
<dbReference type="Pfam" id="PF23559">
    <property type="entry name" value="WHD_DRP"/>
    <property type="match status" value="1"/>
</dbReference>
<keyword evidence="3" id="KW-0677">Repeat</keyword>
<dbReference type="InterPro" id="IPR032675">
    <property type="entry name" value="LRR_dom_sf"/>
</dbReference>
<dbReference type="PANTHER" id="PTHR23155:SF1205">
    <property type="entry name" value="DISEASE RESISTANCE PROTEIN RPM1"/>
    <property type="match status" value="1"/>
</dbReference>
<keyword evidence="5" id="KW-0611">Plant defense</keyword>
<dbReference type="Gene3D" id="3.80.10.10">
    <property type="entry name" value="Ribonuclease Inhibitor"/>
    <property type="match status" value="2"/>
</dbReference>
<dbReference type="Pfam" id="PF00931">
    <property type="entry name" value="NB-ARC"/>
    <property type="match status" value="1"/>
</dbReference>
<evidence type="ECO:0000256" key="6">
    <source>
        <dbReference type="ARBA" id="ARBA00022840"/>
    </source>
</evidence>
<keyword evidence="4" id="KW-0547">Nucleotide-binding</keyword>
<dbReference type="SUPFAM" id="SSF52058">
    <property type="entry name" value="L domain-like"/>
    <property type="match status" value="1"/>
</dbReference>
<dbReference type="InterPro" id="IPR044974">
    <property type="entry name" value="Disease_R_plants"/>
</dbReference>
<dbReference type="InterPro" id="IPR038005">
    <property type="entry name" value="RX-like_CC"/>
</dbReference>
<evidence type="ECO:0000256" key="4">
    <source>
        <dbReference type="ARBA" id="ARBA00022741"/>
    </source>
</evidence>
<comment type="similarity">
    <text evidence="1">Belongs to the disease resistance NB-LRR family.</text>
</comment>
<evidence type="ECO:0000313" key="11">
    <source>
        <dbReference type="EMBL" id="KAA8538986.1"/>
    </source>
</evidence>
<evidence type="ECO:0000256" key="5">
    <source>
        <dbReference type="ARBA" id="ARBA00022821"/>
    </source>
</evidence>
<name>A0A5J5B9D7_9ASTE</name>
<feature type="domain" description="Disease resistance protein winged helix" evidence="9">
    <location>
        <begin position="433"/>
        <end position="502"/>
    </location>
</feature>
<organism evidence="11 12">
    <name type="scientific">Nyssa sinensis</name>
    <dbReference type="NCBI Taxonomy" id="561372"/>
    <lineage>
        <taxon>Eukaryota</taxon>
        <taxon>Viridiplantae</taxon>
        <taxon>Streptophyta</taxon>
        <taxon>Embryophyta</taxon>
        <taxon>Tracheophyta</taxon>
        <taxon>Spermatophyta</taxon>
        <taxon>Magnoliopsida</taxon>
        <taxon>eudicotyledons</taxon>
        <taxon>Gunneridae</taxon>
        <taxon>Pentapetalae</taxon>
        <taxon>asterids</taxon>
        <taxon>Cornales</taxon>
        <taxon>Nyssaceae</taxon>
        <taxon>Nyssa</taxon>
    </lineage>
</organism>
<evidence type="ECO:0000259" key="8">
    <source>
        <dbReference type="Pfam" id="PF18052"/>
    </source>
</evidence>